<organism evidence="1 2">
    <name type="scientific">Veillonella atypica</name>
    <dbReference type="NCBI Taxonomy" id="39777"/>
    <lineage>
        <taxon>Bacteria</taxon>
        <taxon>Bacillati</taxon>
        <taxon>Bacillota</taxon>
        <taxon>Negativicutes</taxon>
        <taxon>Veillonellales</taxon>
        <taxon>Veillonellaceae</taxon>
        <taxon>Veillonella</taxon>
    </lineage>
</organism>
<proteinExistence type="predicted"/>
<protein>
    <submittedName>
        <fullName evidence="1">Uncharacterized protein</fullName>
    </submittedName>
</protein>
<accession>A0A3A6WL63</accession>
<reference evidence="1 2" key="1">
    <citation type="submission" date="2018-09" db="EMBL/GenBank/DDBJ databases">
        <title>Genome sequence of Veillonella atypica isolated from periodontal Korean patients.</title>
        <authorList>
            <person name="Lee J.-H."/>
            <person name="Moon J.-H."/>
            <person name="Shin S.-Y."/>
        </authorList>
    </citation>
    <scope>NUCLEOTIDE SEQUENCE [LARGE SCALE GENOMIC DNA]</scope>
    <source>
        <strain evidence="1 2">KHUD_V1</strain>
    </source>
</reference>
<dbReference type="EMBL" id="QXZZ01000026">
    <property type="protein sequence ID" value="RJY50490.1"/>
    <property type="molecule type" value="Genomic_DNA"/>
</dbReference>
<gene>
    <name evidence="1" type="ORF">D2965_05250</name>
</gene>
<evidence type="ECO:0000313" key="2">
    <source>
        <dbReference type="Proteomes" id="UP000277803"/>
    </source>
</evidence>
<sequence>MKNIQLKQLRLSKGFKTQQQMANAIQDYVVKHGYAQSYTRTAYTMLENGLVKNVPEYVVKALQDILDTPTIQEVLASAHTISNNRQAMRDALVRKLDALPDEEFEAVLTIVNMLRR</sequence>
<name>A0A3A6WL63_9FIRM</name>
<dbReference type="RefSeq" id="WP_119982522.1">
    <property type="nucleotide sequence ID" value="NZ_QXZZ01000026.1"/>
</dbReference>
<dbReference type="AlphaFoldDB" id="A0A3A6WL63"/>
<evidence type="ECO:0000313" key="1">
    <source>
        <dbReference type="EMBL" id="RJY50490.1"/>
    </source>
</evidence>
<comment type="caution">
    <text evidence="1">The sequence shown here is derived from an EMBL/GenBank/DDBJ whole genome shotgun (WGS) entry which is preliminary data.</text>
</comment>
<dbReference type="Proteomes" id="UP000277803">
    <property type="component" value="Unassembled WGS sequence"/>
</dbReference>